<name>A0A1Q9CUF4_SYMMI</name>
<evidence type="ECO:0000313" key="1">
    <source>
        <dbReference type="EMBL" id="OLP86553.1"/>
    </source>
</evidence>
<reference evidence="1 2" key="1">
    <citation type="submission" date="2016-02" db="EMBL/GenBank/DDBJ databases">
        <title>Genome analysis of coral dinoflagellate symbionts highlights evolutionary adaptations to a symbiotic lifestyle.</title>
        <authorList>
            <person name="Aranda M."/>
            <person name="Li Y."/>
            <person name="Liew Y.J."/>
            <person name="Baumgarten S."/>
            <person name="Simakov O."/>
            <person name="Wilson M."/>
            <person name="Piel J."/>
            <person name="Ashoor H."/>
            <person name="Bougouffa S."/>
            <person name="Bajic V.B."/>
            <person name="Ryu T."/>
            <person name="Ravasi T."/>
            <person name="Bayer T."/>
            <person name="Micklem G."/>
            <person name="Kim H."/>
            <person name="Bhak J."/>
            <person name="Lajeunesse T.C."/>
            <person name="Voolstra C.R."/>
        </authorList>
    </citation>
    <scope>NUCLEOTIDE SEQUENCE [LARGE SCALE GENOMIC DNA]</scope>
    <source>
        <strain evidence="1 2">CCMP2467</strain>
    </source>
</reference>
<keyword evidence="2" id="KW-1185">Reference proteome</keyword>
<proteinExistence type="predicted"/>
<gene>
    <name evidence="1" type="ORF">AK812_SmicGene32319</name>
</gene>
<evidence type="ECO:0000313" key="2">
    <source>
        <dbReference type="Proteomes" id="UP000186817"/>
    </source>
</evidence>
<dbReference type="EMBL" id="LSRX01000910">
    <property type="protein sequence ID" value="OLP86553.1"/>
    <property type="molecule type" value="Genomic_DNA"/>
</dbReference>
<dbReference type="AlphaFoldDB" id="A0A1Q9CUF4"/>
<accession>A0A1Q9CUF4</accession>
<comment type="caution">
    <text evidence="1">The sequence shown here is derived from an EMBL/GenBank/DDBJ whole genome shotgun (WGS) entry which is preliminary data.</text>
</comment>
<dbReference type="Proteomes" id="UP000186817">
    <property type="component" value="Unassembled WGS sequence"/>
</dbReference>
<sequence length="388" mass="42192">MFWAASQRRERACLTLQAHVLEMSEAPKQVRIRNNSGSDASKAVVGLVLGDASGLVQVELWGDAATKHHAQLWHAVNNVAEDMFVRVEVTHMEVSKPVSLLPHGKLLSTPRTIVTLLQPPGAFQLMPAPRLLVSNLAELRRQKPPYTMNIKGVVAELGAKEGRGNNSKSAVWLFPGGEPTPPGLASAQVPNTLELQQQKVRLRKKKARRNSGGSNRVEQESVAVSNIGAVHVAAEHACLTLQAHVLEMSEAPKQVRIRNNSGSDASKAVVGLVLGDASGLVQVELWGDAATKHHAQLWHAVNNVAEDMFVRVEVTHMDLSKPVSLLPHGKLLSTPRTIVTLLQPPFAFQLMPAPLLLVSNLAELRRQKPPYTINIKGVVAELGEIRFS</sequence>
<organism evidence="1 2">
    <name type="scientific">Symbiodinium microadriaticum</name>
    <name type="common">Dinoflagellate</name>
    <name type="synonym">Zooxanthella microadriatica</name>
    <dbReference type="NCBI Taxonomy" id="2951"/>
    <lineage>
        <taxon>Eukaryota</taxon>
        <taxon>Sar</taxon>
        <taxon>Alveolata</taxon>
        <taxon>Dinophyceae</taxon>
        <taxon>Suessiales</taxon>
        <taxon>Symbiodiniaceae</taxon>
        <taxon>Symbiodinium</taxon>
    </lineage>
</organism>
<protein>
    <submittedName>
        <fullName evidence="1">Uncharacterized protein</fullName>
    </submittedName>
</protein>
<dbReference type="OrthoDB" id="10280246at2759"/>